<dbReference type="AlphaFoldDB" id="A0AAD6ZWB9"/>
<gene>
    <name evidence="1" type="ORF">DFH08DRAFT_962891</name>
</gene>
<proteinExistence type="predicted"/>
<sequence length="342" mass="39426">MRSISQFATPLATLRPLEMGQDWRLIDLDQRETFGPWGKLGEFLFDGSPNYLPPYDFADRSELEASQPQQSNSPIQAQSSYDTLRRDRATYFPQRAAQSSILVNLLLEMIQEIYSNVEDILDVVCLITAARFSWAGGRIICAGHYLRNYDMLDHFLSPEKKAEFTLFGDEDGLDDRGRPRYTLYSYPWHERGGSFSIEGVFGYYCTIFKRLGDCLHEVFESLVDMEYEPPEPVQLAILRNLSRHQYVRESAPIRWREAAQAELKETMDVGLGEVVLSRICFSTDGSVAMVYDGDIHRGVWTGDRLDIVAESEFSDDDRSVWMDVSDKVLKEVDAMRRLRYVW</sequence>
<name>A0AAD6ZWB9_9AGAR</name>
<keyword evidence="2" id="KW-1185">Reference proteome</keyword>
<dbReference type="Proteomes" id="UP001218218">
    <property type="component" value="Unassembled WGS sequence"/>
</dbReference>
<organism evidence="1 2">
    <name type="scientific">Mycena albidolilacea</name>
    <dbReference type="NCBI Taxonomy" id="1033008"/>
    <lineage>
        <taxon>Eukaryota</taxon>
        <taxon>Fungi</taxon>
        <taxon>Dikarya</taxon>
        <taxon>Basidiomycota</taxon>
        <taxon>Agaricomycotina</taxon>
        <taxon>Agaricomycetes</taxon>
        <taxon>Agaricomycetidae</taxon>
        <taxon>Agaricales</taxon>
        <taxon>Marasmiineae</taxon>
        <taxon>Mycenaceae</taxon>
        <taxon>Mycena</taxon>
    </lineage>
</organism>
<dbReference type="EMBL" id="JARIHO010000024">
    <property type="protein sequence ID" value="KAJ7342861.1"/>
    <property type="molecule type" value="Genomic_DNA"/>
</dbReference>
<accession>A0AAD6ZWB9</accession>
<comment type="caution">
    <text evidence="1">The sequence shown here is derived from an EMBL/GenBank/DDBJ whole genome shotgun (WGS) entry which is preliminary data.</text>
</comment>
<protein>
    <submittedName>
        <fullName evidence="1">Uncharacterized protein</fullName>
    </submittedName>
</protein>
<reference evidence="1" key="1">
    <citation type="submission" date="2023-03" db="EMBL/GenBank/DDBJ databases">
        <title>Massive genome expansion in bonnet fungi (Mycena s.s.) driven by repeated elements and novel gene families across ecological guilds.</title>
        <authorList>
            <consortium name="Lawrence Berkeley National Laboratory"/>
            <person name="Harder C.B."/>
            <person name="Miyauchi S."/>
            <person name="Viragh M."/>
            <person name="Kuo A."/>
            <person name="Thoen E."/>
            <person name="Andreopoulos B."/>
            <person name="Lu D."/>
            <person name="Skrede I."/>
            <person name="Drula E."/>
            <person name="Henrissat B."/>
            <person name="Morin E."/>
            <person name="Kohler A."/>
            <person name="Barry K."/>
            <person name="LaButti K."/>
            <person name="Morin E."/>
            <person name="Salamov A."/>
            <person name="Lipzen A."/>
            <person name="Mereny Z."/>
            <person name="Hegedus B."/>
            <person name="Baldrian P."/>
            <person name="Stursova M."/>
            <person name="Weitz H."/>
            <person name="Taylor A."/>
            <person name="Grigoriev I.V."/>
            <person name="Nagy L.G."/>
            <person name="Martin F."/>
            <person name="Kauserud H."/>
        </authorList>
    </citation>
    <scope>NUCLEOTIDE SEQUENCE</scope>
    <source>
        <strain evidence="1">CBHHK002</strain>
    </source>
</reference>
<evidence type="ECO:0000313" key="2">
    <source>
        <dbReference type="Proteomes" id="UP001218218"/>
    </source>
</evidence>
<evidence type="ECO:0000313" key="1">
    <source>
        <dbReference type="EMBL" id="KAJ7342861.1"/>
    </source>
</evidence>